<dbReference type="InterPro" id="IPR009778">
    <property type="entry name" value="ROF"/>
</dbReference>
<protein>
    <submittedName>
        <fullName evidence="1">Rho-specific inhibitor of transcription termination (YaeO)</fullName>
    </submittedName>
</protein>
<dbReference type="AlphaFoldDB" id="A0A486XN85"/>
<dbReference type="InterPro" id="IPR023534">
    <property type="entry name" value="Rof/RNase_P-like"/>
</dbReference>
<proteinExistence type="predicted"/>
<dbReference type="SUPFAM" id="SSF101744">
    <property type="entry name" value="Rof/RNase P subunit-like"/>
    <property type="match status" value="1"/>
</dbReference>
<sequence length="81" mass="9331">MLKCDLHDYIEIVCLYHYPLKLTLSSGAVLSGRAITTRYDDQRQECLVIKQNDSEQQVVLEDIALLEVTVANPHLQQVRFK</sequence>
<organism evidence="1">
    <name type="scientific">Rheinheimera sp. BAL341</name>
    <dbReference type="NCBI Taxonomy" id="1708203"/>
    <lineage>
        <taxon>Bacteria</taxon>
        <taxon>Pseudomonadati</taxon>
        <taxon>Pseudomonadota</taxon>
        <taxon>Gammaproteobacteria</taxon>
        <taxon>Chromatiales</taxon>
        <taxon>Chromatiaceae</taxon>
        <taxon>Rheinheimera</taxon>
    </lineage>
</organism>
<dbReference type="EMBL" id="CAAJGR010000078">
    <property type="protein sequence ID" value="VHO03012.1"/>
    <property type="molecule type" value="Genomic_DNA"/>
</dbReference>
<gene>
    <name evidence="1" type="ORF">BAL341_1162</name>
</gene>
<accession>A0A486XN85</accession>
<evidence type="ECO:0000313" key="1">
    <source>
        <dbReference type="EMBL" id="VHO03012.1"/>
    </source>
</evidence>
<dbReference type="InterPro" id="IPR038626">
    <property type="entry name" value="Rof-like_sf"/>
</dbReference>
<reference evidence="1" key="1">
    <citation type="submission" date="2019-04" db="EMBL/GenBank/DDBJ databases">
        <authorList>
            <person name="Brambilla D."/>
        </authorList>
    </citation>
    <scope>NUCLEOTIDE SEQUENCE</scope>
    <source>
        <strain evidence="1">BAL1</strain>
    </source>
</reference>
<name>A0A486XN85_9GAMM</name>
<dbReference type="Gene3D" id="2.30.30.400">
    <property type="entry name" value="Rof-like"/>
    <property type="match status" value="1"/>
</dbReference>
<dbReference type="Pfam" id="PF07073">
    <property type="entry name" value="ROF"/>
    <property type="match status" value="1"/>
</dbReference>